<dbReference type="GO" id="GO:0016787">
    <property type="term" value="F:hydrolase activity"/>
    <property type="evidence" value="ECO:0007669"/>
    <property type="project" value="UniProtKB-KW"/>
</dbReference>
<keyword evidence="9" id="KW-1185">Reference proteome</keyword>
<dbReference type="InterPro" id="IPR001487">
    <property type="entry name" value="Bromodomain"/>
</dbReference>
<dbReference type="InterPro" id="IPR036427">
    <property type="entry name" value="Bromodomain-like_sf"/>
</dbReference>
<dbReference type="GO" id="GO:0008094">
    <property type="term" value="F:ATP-dependent activity, acting on DNA"/>
    <property type="evidence" value="ECO:0007669"/>
    <property type="project" value="TreeGrafter"/>
</dbReference>
<dbReference type="Proteomes" id="UP001295423">
    <property type="component" value="Unassembled WGS sequence"/>
</dbReference>
<dbReference type="Pfam" id="PF00439">
    <property type="entry name" value="Bromodomain"/>
    <property type="match status" value="1"/>
</dbReference>
<keyword evidence="3" id="KW-0067">ATP-binding</keyword>
<dbReference type="GO" id="GO:0005524">
    <property type="term" value="F:ATP binding"/>
    <property type="evidence" value="ECO:0007669"/>
    <property type="project" value="UniProtKB-KW"/>
</dbReference>
<evidence type="ECO:0000256" key="6">
    <source>
        <dbReference type="SAM" id="MobiDB-lite"/>
    </source>
</evidence>
<dbReference type="InterPro" id="IPR027417">
    <property type="entry name" value="P-loop_NTPase"/>
</dbReference>
<dbReference type="GO" id="GO:0005634">
    <property type="term" value="C:nucleus"/>
    <property type="evidence" value="ECO:0007669"/>
    <property type="project" value="TreeGrafter"/>
</dbReference>
<evidence type="ECO:0000313" key="9">
    <source>
        <dbReference type="Proteomes" id="UP001295423"/>
    </source>
</evidence>
<feature type="compositionally biased region" description="Basic and acidic residues" evidence="6">
    <location>
        <begin position="70"/>
        <end position="80"/>
    </location>
</feature>
<dbReference type="InterPro" id="IPR049730">
    <property type="entry name" value="SNF2/RAD54-like_C"/>
</dbReference>
<evidence type="ECO:0000256" key="4">
    <source>
        <dbReference type="ARBA" id="ARBA00023117"/>
    </source>
</evidence>
<sequence length="1356" mass="152923">MMEIENGFLYQQECEIVVIGDIEVPDSKWLNLILEENSSNSALDDETCLSLDLVVTAPDNGSVRLCGPRPRFDGTSKDMKSNISASGGRKQRSDAVLLLGLTLTCQDLGHIIIKTVKFRIHEKSQISEEQATAMNQRVASMYITFNVPHVIMKSMRGRNERRFISLSSKMLPPSTQLLLMLMRSDWDFLDATISASNNLKIGEMNRCQRRPSLFPSKLLLNEVYPRIRSAASLDLEIAQELKSRLDPGKGTLDSLPKDILEHHIAVFLRARSLDSLRRTCKSIHRNLSSVVPGMSLNLYDHQVKSLGWMRYRETQSISEGDLISTTSRRVHCMDGDPHRSASGGASTLLLDRIEGAKAIHISQFDGEEVVLQRDNPLTAMVARGGLLCDDPGLGKTITVLSLILQTFGLSTSLAHDEAKETTIHDKKNIEKASDQLIFEEYWNENLVPRDRISFMLSFLMDLSRDNRFTFGYFELPIDPIRDGCPDYYEVIKDPLCFKAIRQKVNDGEYSHFADFERDIEKVLENDLKYYPPGDEVHEAGLKLRESFRRITKKLKAKTIKTAKKSFSRAGAKPNSRVAALVEKNRRKKLKDSLTPSSSTLLVVPGVLLEHWEEQLSLHVDLKYCTCKTPIVFEYRGTNKCELKMEQILAQCDVGKTHFPLLFIDKTGTRKLPPPNFLSKFSVVLTTNQRFTNEWKNGSLEDELNRKQGDTKLFQEDDEEPCTLLKVNWLRMVVDEGHSMGRGTDNSAISFASWIHAERRWVMTGTPTRQTLSQTGLVSIRHLLHYLGHTFFSRRQNGDTLWSNLVTKGWNRGYLASFYRIQALLSLLMVRHTKMDIEELPPPQYQTTVLPMSKEEVTTYNTLVCAVQSNLLITSMEGRTSGAQDSLLDKSQSRHAKRALENVRLVCAGGTQVLPTLDHKNWTEFIRDIELCNPPPENLAAVKQYLSRAVTGGLSACGSCGMMLSTLLVFPCGDLVCTECADRDSRECVVCSKPFDVDLFQRLQPGMLYEWLHNVEEELKKKKNKGVGTSVSSVNVEDSIATLDGGAGVMAPLDPTQPRRRSRKPGDGHACLYSPKTTNGECILCWKQHESCNFMTSSSQCNECFQRAEDCPESETKSFHVVTNLLGLYTQQQNRGQQIASPSSIEIQLATRRPLKAIVFSQFRKVLNMAGDRLLRRFGGGCIAEYWGSFRRKELSRFIHDDTCFCMLLGKDGSEGLDLSFVTHIFFMEEVWDKSLQEQAVARAWRMGAKGSVVVETLVAQNSVEETMAEMEKGSYNPELTIDRGSDLAGAAKQSKLKSSEYQRAKLQYLLKGLALVTNQYTSSFGVNKRPTPIASSISEPLAKKQRLLDRRVRFQE</sequence>
<feature type="domain" description="Bromo" evidence="7">
    <location>
        <begin position="473"/>
        <end position="537"/>
    </location>
</feature>
<dbReference type="CDD" id="cd04369">
    <property type="entry name" value="Bromodomain"/>
    <property type="match status" value="1"/>
</dbReference>
<dbReference type="Gene3D" id="3.40.50.10810">
    <property type="entry name" value="Tandem AAA-ATPase domain"/>
    <property type="match status" value="1"/>
</dbReference>
<dbReference type="GO" id="GO:0006281">
    <property type="term" value="P:DNA repair"/>
    <property type="evidence" value="ECO:0007669"/>
    <property type="project" value="TreeGrafter"/>
</dbReference>
<dbReference type="SMART" id="SM00297">
    <property type="entry name" value="BROMO"/>
    <property type="match status" value="1"/>
</dbReference>
<evidence type="ECO:0000256" key="5">
    <source>
        <dbReference type="PROSITE-ProRule" id="PRU00035"/>
    </source>
</evidence>
<keyword evidence="1" id="KW-0547">Nucleotide-binding</keyword>
<dbReference type="PRINTS" id="PR00503">
    <property type="entry name" value="BROMODOMAIN"/>
</dbReference>
<evidence type="ECO:0000256" key="3">
    <source>
        <dbReference type="ARBA" id="ARBA00022840"/>
    </source>
</evidence>
<proteinExistence type="predicted"/>
<dbReference type="InterPro" id="IPR038718">
    <property type="entry name" value="SNF2-like_sf"/>
</dbReference>
<dbReference type="InterPro" id="IPR050628">
    <property type="entry name" value="SNF2_RAD54_helicase_TF"/>
</dbReference>
<evidence type="ECO:0000259" key="7">
    <source>
        <dbReference type="PROSITE" id="PS50014"/>
    </source>
</evidence>
<evidence type="ECO:0000256" key="1">
    <source>
        <dbReference type="ARBA" id="ARBA00022741"/>
    </source>
</evidence>
<dbReference type="CDD" id="cd18793">
    <property type="entry name" value="SF2_C_SNF"/>
    <property type="match status" value="1"/>
</dbReference>
<dbReference type="Gene3D" id="1.20.920.10">
    <property type="entry name" value="Bromodomain-like"/>
    <property type="match status" value="1"/>
</dbReference>
<reference evidence="8" key="1">
    <citation type="submission" date="2023-08" db="EMBL/GenBank/DDBJ databases">
        <authorList>
            <person name="Audoor S."/>
            <person name="Bilcke G."/>
        </authorList>
    </citation>
    <scope>NUCLEOTIDE SEQUENCE</scope>
</reference>
<dbReference type="SUPFAM" id="SSF47370">
    <property type="entry name" value="Bromodomain"/>
    <property type="match status" value="1"/>
</dbReference>
<dbReference type="PANTHER" id="PTHR45626">
    <property type="entry name" value="TRANSCRIPTION TERMINATION FACTOR 2-RELATED"/>
    <property type="match status" value="1"/>
</dbReference>
<dbReference type="EMBL" id="CAKOGP040000890">
    <property type="protein sequence ID" value="CAJ1940260.1"/>
    <property type="molecule type" value="Genomic_DNA"/>
</dbReference>
<dbReference type="Pfam" id="PF00271">
    <property type="entry name" value="Helicase_C"/>
    <property type="match status" value="1"/>
</dbReference>
<dbReference type="InterPro" id="IPR000330">
    <property type="entry name" value="SNF2_N"/>
</dbReference>
<gene>
    <name evidence="8" type="ORF">CYCCA115_LOCUS6953</name>
</gene>
<dbReference type="InterPro" id="IPR014001">
    <property type="entry name" value="Helicase_ATP-bd"/>
</dbReference>
<evidence type="ECO:0000313" key="8">
    <source>
        <dbReference type="EMBL" id="CAJ1940260.1"/>
    </source>
</evidence>
<keyword evidence="4 5" id="KW-0103">Bromodomain</keyword>
<dbReference type="PROSITE" id="PS50014">
    <property type="entry name" value="BROMODOMAIN_2"/>
    <property type="match status" value="1"/>
</dbReference>
<dbReference type="SUPFAM" id="SSF52540">
    <property type="entry name" value="P-loop containing nucleoside triphosphate hydrolases"/>
    <property type="match status" value="2"/>
</dbReference>
<comment type="caution">
    <text evidence="8">The sequence shown here is derived from an EMBL/GenBank/DDBJ whole genome shotgun (WGS) entry which is preliminary data.</text>
</comment>
<feature type="region of interest" description="Disordered" evidence="6">
    <location>
        <begin position="1046"/>
        <end position="1067"/>
    </location>
</feature>
<accession>A0AAD2CXC7</accession>
<dbReference type="InterPro" id="IPR001650">
    <property type="entry name" value="Helicase_C-like"/>
</dbReference>
<organism evidence="8 9">
    <name type="scientific">Cylindrotheca closterium</name>
    <dbReference type="NCBI Taxonomy" id="2856"/>
    <lineage>
        <taxon>Eukaryota</taxon>
        <taxon>Sar</taxon>
        <taxon>Stramenopiles</taxon>
        <taxon>Ochrophyta</taxon>
        <taxon>Bacillariophyta</taxon>
        <taxon>Bacillariophyceae</taxon>
        <taxon>Bacillariophycidae</taxon>
        <taxon>Bacillariales</taxon>
        <taxon>Bacillariaceae</taxon>
        <taxon>Cylindrotheca</taxon>
    </lineage>
</organism>
<dbReference type="Pfam" id="PF00176">
    <property type="entry name" value="SNF2-rel_dom"/>
    <property type="match status" value="1"/>
</dbReference>
<dbReference type="Gene3D" id="3.40.50.300">
    <property type="entry name" value="P-loop containing nucleotide triphosphate hydrolases"/>
    <property type="match status" value="1"/>
</dbReference>
<keyword evidence="2" id="KW-0378">Hydrolase</keyword>
<evidence type="ECO:0000256" key="2">
    <source>
        <dbReference type="ARBA" id="ARBA00022801"/>
    </source>
</evidence>
<dbReference type="PANTHER" id="PTHR45626:SF14">
    <property type="entry name" value="ATP-DEPENDENT DNA HELICASE (EUROFUNG)"/>
    <property type="match status" value="1"/>
</dbReference>
<dbReference type="SMART" id="SM00487">
    <property type="entry name" value="DEXDc"/>
    <property type="match status" value="1"/>
</dbReference>
<name>A0AAD2CXC7_9STRA</name>
<protein>
    <recommendedName>
        <fullName evidence="7">Bromo domain-containing protein</fullName>
    </recommendedName>
</protein>
<feature type="region of interest" description="Disordered" evidence="6">
    <location>
        <begin position="67"/>
        <end position="87"/>
    </location>
</feature>